<name>A0A6H5H0V8_9HEMI</name>
<feature type="region of interest" description="Disordered" evidence="1">
    <location>
        <begin position="146"/>
        <end position="192"/>
    </location>
</feature>
<keyword evidence="3" id="KW-1185">Reference proteome</keyword>
<organism evidence="2 3">
    <name type="scientific">Nesidiocoris tenuis</name>
    <dbReference type="NCBI Taxonomy" id="355587"/>
    <lineage>
        <taxon>Eukaryota</taxon>
        <taxon>Metazoa</taxon>
        <taxon>Ecdysozoa</taxon>
        <taxon>Arthropoda</taxon>
        <taxon>Hexapoda</taxon>
        <taxon>Insecta</taxon>
        <taxon>Pterygota</taxon>
        <taxon>Neoptera</taxon>
        <taxon>Paraneoptera</taxon>
        <taxon>Hemiptera</taxon>
        <taxon>Heteroptera</taxon>
        <taxon>Panheteroptera</taxon>
        <taxon>Cimicomorpha</taxon>
        <taxon>Miridae</taxon>
        <taxon>Dicyphina</taxon>
        <taxon>Nesidiocoris</taxon>
    </lineage>
</organism>
<sequence length="192" mass="21095">MSIVPGRRARRGGCVTHSARRSAECRSTGRFRGREVCRWRVETQTHNRNQSQIHNETETQTHNRNRISVKLLVNDAFGSHFSRVNRPSVQNDSSALAFRPITEVVPGVPCRPQGEGRNCSVVQLPNSTVQNLFFGKIGFEPSVGGSSCADRVSDWPNAARRSGSKEETDGRRGGCVASRSSDTNLPDSFPGS</sequence>
<feature type="compositionally biased region" description="Basic and acidic residues" evidence="1">
    <location>
        <begin position="163"/>
        <end position="172"/>
    </location>
</feature>
<dbReference type="Proteomes" id="UP000479000">
    <property type="component" value="Unassembled WGS sequence"/>
</dbReference>
<feature type="compositionally biased region" description="Polar residues" evidence="1">
    <location>
        <begin position="178"/>
        <end position="192"/>
    </location>
</feature>
<evidence type="ECO:0000313" key="3">
    <source>
        <dbReference type="Proteomes" id="UP000479000"/>
    </source>
</evidence>
<proteinExistence type="predicted"/>
<reference evidence="2 3" key="1">
    <citation type="submission" date="2020-02" db="EMBL/GenBank/DDBJ databases">
        <authorList>
            <person name="Ferguson B K."/>
        </authorList>
    </citation>
    <scope>NUCLEOTIDE SEQUENCE [LARGE SCALE GENOMIC DNA]</scope>
</reference>
<evidence type="ECO:0000313" key="2">
    <source>
        <dbReference type="EMBL" id="CAB0007237.1"/>
    </source>
</evidence>
<dbReference type="EMBL" id="CADCXU010018890">
    <property type="protein sequence ID" value="CAB0007237.1"/>
    <property type="molecule type" value="Genomic_DNA"/>
</dbReference>
<evidence type="ECO:0000256" key="1">
    <source>
        <dbReference type="SAM" id="MobiDB-lite"/>
    </source>
</evidence>
<gene>
    <name evidence="2" type="ORF">NTEN_LOCUS12556</name>
</gene>
<dbReference type="AlphaFoldDB" id="A0A6H5H0V8"/>
<accession>A0A6H5H0V8</accession>
<protein>
    <submittedName>
        <fullName evidence="2">Uncharacterized protein</fullName>
    </submittedName>
</protein>